<dbReference type="Pfam" id="PF02518">
    <property type="entry name" value="HATPase_c"/>
    <property type="match status" value="1"/>
</dbReference>
<dbReference type="PRINTS" id="PR00344">
    <property type="entry name" value="BCTRLSENSOR"/>
</dbReference>
<keyword evidence="5 11" id="KW-0808">Transferase</keyword>
<dbReference type="InterPro" id="IPR004358">
    <property type="entry name" value="Sig_transdc_His_kin-like_C"/>
</dbReference>
<dbReference type="InterPro" id="IPR005467">
    <property type="entry name" value="His_kinase_dom"/>
</dbReference>
<feature type="domain" description="Histidine kinase" evidence="10">
    <location>
        <begin position="1"/>
        <end position="162"/>
    </location>
</feature>
<protein>
    <recommendedName>
        <fullName evidence="3">histidine kinase</fullName>
        <ecNumber evidence="3">2.7.13.3</ecNumber>
    </recommendedName>
</protein>
<keyword evidence="12" id="KW-1185">Reference proteome</keyword>
<dbReference type="EC" id="2.7.13.3" evidence="3"/>
<dbReference type="PROSITE" id="PS50109">
    <property type="entry name" value="HIS_KIN"/>
    <property type="match status" value="1"/>
</dbReference>
<keyword evidence="8" id="KW-0067">ATP-binding</keyword>
<evidence type="ECO:0000256" key="9">
    <source>
        <dbReference type="ARBA" id="ARBA00023012"/>
    </source>
</evidence>
<accession>A0A0C2RTR8</accession>
<evidence type="ECO:0000256" key="6">
    <source>
        <dbReference type="ARBA" id="ARBA00022741"/>
    </source>
</evidence>
<keyword evidence="4" id="KW-0597">Phosphoprotein</keyword>
<organism evidence="11 12">
    <name type="scientific">Jeotgalibacillus soli</name>
    <dbReference type="NCBI Taxonomy" id="889306"/>
    <lineage>
        <taxon>Bacteria</taxon>
        <taxon>Bacillati</taxon>
        <taxon>Bacillota</taxon>
        <taxon>Bacilli</taxon>
        <taxon>Bacillales</taxon>
        <taxon>Caryophanaceae</taxon>
        <taxon>Jeotgalibacillus</taxon>
    </lineage>
</organism>
<keyword evidence="6" id="KW-0547">Nucleotide-binding</keyword>
<dbReference type="PATRIC" id="fig|889306.3.peg.2691"/>
<proteinExistence type="predicted"/>
<name>A0A0C2RTR8_9BACL</name>
<dbReference type="PANTHER" id="PTHR43047">
    <property type="entry name" value="TWO-COMPONENT HISTIDINE PROTEIN KINASE"/>
    <property type="match status" value="1"/>
</dbReference>
<dbReference type="GO" id="GO:0005886">
    <property type="term" value="C:plasma membrane"/>
    <property type="evidence" value="ECO:0007669"/>
    <property type="project" value="UniProtKB-SubCell"/>
</dbReference>
<dbReference type="Proteomes" id="UP000031938">
    <property type="component" value="Unassembled WGS sequence"/>
</dbReference>
<dbReference type="SUPFAM" id="SSF55874">
    <property type="entry name" value="ATPase domain of HSP90 chaperone/DNA topoisomerase II/histidine kinase"/>
    <property type="match status" value="1"/>
</dbReference>
<keyword evidence="7 11" id="KW-0418">Kinase</keyword>
<evidence type="ECO:0000256" key="1">
    <source>
        <dbReference type="ARBA" id="ARBA00000085"/>
    </source>
</evidence>
<dbReference type="STRING" id="889306.KP78_26780"/>
<evidence type="ECO:0000256" key="8">
    <source>
        <dbReference type="ARBA" id="ARBA00022840"/>
    </source>
</evidence>
<dbReference type="GO" id="GO:0005524">
    <property type="term" value="F:ATP binding"/>
    <property type="evidence" value="ECO:0007669"/>
    <property type="project" value="UniProtKB-KW"/>
</dbReference>
<dbReference type="InterPro" id="IPR036890">
    <property type="entry name" value="HATPase_C_sf"/>
</dbReference>
<evidence type="ECO:0000256" key="5">
    <source>
        <dbReference type="ARBA" id="ARBA00022679"/>
    </source>
</evidence>
<dbReference type="GO" id="GO:0000155">
    <property type="term" value="F:phosphorelay sensor kinase activity"/>
    <property type="evidence" value="ECO:0007669"/>
    <property type="project" value="TreeGrafter"/>
</dbReference>
<comment type="catalytic activity">
    <reaction evidence="1">
        <text>ATP + protein L-histidine = ADP + protein N-phospho-L-histidine.</text>
        <dbReference type="EC" id="2.7.13.3"/>
    </reaction>
</comment>
<evidence type="ECO:0000313" key="11">
    <source>
        <dbReference type="EMBL" id="KIL45134.1"/>
    </source>
</evidence>
<dbReference type="SMART" id="SM00387">
    <property type="entry name" value="HATPase_c"/>
    <property type="match status" value="1"/>
</dbReference>
<dbReference type="PANTHER" id="PTHR43047:SF52">
    <property type="entry name" value="SENSOR HISTIDINE KINASE YVRG"/>
    <property type="match status" value="1"/>
</dbReference>
<evidence type="ECO:0000256" key="7">
    <source>
        <dbReference type="ARBA" id="ARBA00022777"/>
    </source>
</evidence>
<comment type="subcellular location">
    <subcellularLocation>
        <location evidence="2">Cell membrane</location>
        <topology evidence="2">Multi-pass membrane protein</topology>
    </subcellularLocation>
</comment>
<evidence type="ECO:0000256" key="4">
    <source>
        <dbReference type="ARBA" id="ARBA00022553"/>
    </source>
</evidence>
<evidence type="ECO:0000256" key="3">
    <source>
        <dbReference type="ARBA" id="ARBA00012438"/>
    </source>
</evidence>
<dbReference type="GO" id="GO:0009927">
    <property type="term" value="F:histidine phosphotransfer kinase activity"/>
    <property type="evidence" value="ECO:0007669"/>
    <property type="project" value="TreeGrafter"/>
</dbReference>
<evidence type="ECO:0000259" key="10">
    <source>
        <dbReference type="PROSITE" id="PS50109"/>
    </source>
</evidence>
<dbReference type="RefSeq" id="WP_052474793.1">
    <property type="nucleotide sequence ID" value="NZ_JXRP01000018.1"/>
</dbReference>
<dbReference type="Gene3D" id="3.30.565.10">
    <property type="entry name" value="Histidine kinase-like ATPase, C-terminal domain"/>
    <property type="match status" value="1"/>
</dbReference>
<comment type="caution">
    <text evidence="11">The sequence shown here is derived from an EMBL/GenBank/DDBJ whole genome shotgun (WGS) entry which is preliminary data.</text>
</comment>
<keyword evidence="9" id="KW-0902">Two-component regulatory system</keyword>
<reference evidence="11 12" key="1">
    <citation type="submission" date="2015-01" db="EMBL/GenBank/DDBJ databases">
        <title>Genome sequencing of Jeotgalibacillus soli.</title>
        <authorList>
            <person name="Goh K.M."/>
            <person name="Chan K.-G."/>
            <person name="Yaakop A.S."/>
            <person name="Ee R."/>
            <person name="Gan H.M."/>
            <person name="Chan C.S."/>
        </authorList>
    </citation>
    <scope>NUCLEOTIDE SEQUENCE [LARGE SCALE GENOMIC DNA]</scope>
    <source>
        <strain evidence="11 12">P9</strain>
    </source>
</reference>
<dbReference type="FunFam" id="3.30.565.10:FF:000006">
    <property type="entry name" value="Sensor histidine kinase WalK"/>
    <property type="match status" value="1"/>
</dbReference>
<dbReference type="CDD" id="cd00075">
    <property type="entry name" value="HATPase"/>
    <property type="match status" value="1"/>
</dbReference>
<evidence type="ECO:0000256" key="2">
    <source>
        <dbReference type="ARBA" id="ARBA00004651"/>
    </source>
</evidence>
<gene>
    <name evidence="11" type="ORF">KP78_26780</name>
</gene>
<sequence length="165" mass="18393">MKNQALPIAKEQADINEFIRRTVIHFINDPANSDKEFIFNPYNGSAAASIDPKWFQRMMDNLIANAIKYDPAGMRITVSISPIEKQLMIITIADDGKGMGNETLSKLFQRYYRGTNTNNSGSGTGLGMAITKQLVQLNKGSINVKSKPNRGTTVRIILRINMNEN</sequence>
<dbReference type="InterPro" id="IPR003594">
    <property type="entry name" value="HATPase_dom"/>
</dbReference>
<dbReference type="EMBL" id="JXRP01000018">
    <property type="protein sequence ID" value="KIL45134.1"/>
    <property type="molecule type" value="Genomic_DNA"/>
</dbReference>
<evidence type="ECO:0000313" key="12">
    <source>
        <dbReference type="Proteomes" id="UP000031938"/>
    </source>
</evidence>
<dbReference type="AlphaFoldDB" id="A0A0C2RTR8"/>